<dbReference type="InterPro" id="IPR050171">
    <property type="entry name" value="MFS_Transporters"/>
</dbReference>
<dbReference type="Proteomes" id="UP000282515">
    <property type="component" value="Unassembled WGS sequence"/>
</dbReference>
<dbReference type="OrthoDB" id="5379144at2"/>
<keyword evidence="9" id="KW-1185">Reference proteome</keyword>
<dbReference type="Pfam" id="PF07690">
    <property type="entry name" value="MFS_1"/>
    <property type="match status" value="1"/>
</dbReference>
<feature type="transmembrane region" description="Helical" evidence="7">
    <location>
        <begin position="229"/>
        <end position="255"/>
    </location>
</feature>
<feature type="transmembrane region" description="Helical" evidence="7">
    <location>
        <begin position="27"/>
        <end position="51"/>
    </location>
</feature>
<dbReference type="AlphaFoldDB" id="A0A3L8PMP8"/>
<dbReference type="InterPro" id="IPR011701">
    <property type="entry name" value="MFS"/>
</dbReference>
<gene>
    <name evidence="8" type="ORF">D9V41_05605</name>
</gene>
<feature type="transmembrane region" description="Helical" evidence="7">
    <location>
        <begin position="63"/>
        <end position="83"/>
    </location>
</feature>
<evidence type="ECO:0000313" key="9">
    <source>
        <dbReference type="Proteomes" id="UP000282515"/>
    </source>
</evidence>
<accession>A0A3L8PMP8</accession>
<comment type="subcellular location">
    <subcellularLocation>
        <location evidence="1">Cell membrane</location>
        <topology evidence="1">Multi-pass membrane protein</topology>
    </subcellularLocation>
</comment>
<sequence length="418" mass="42319">MHATSIPLGARSGWDHWVSSSLRHHPAFAPLVTATAVNSLGRGISIVLLALHLAFTFDARPAAVGGVLTVAGAIGVATSILAGRLADQLPPRRLLPGCLLGEAVALAALALSPGLATATVSACVLFGSNRAASTVRSTVVGTVFTGADRVNARAVLRVTVNAGIAVGSLAAAIPLAIGSAGAFRTAFVVAAAAYVGAAVAALGLPAATQENPDSALVARRGGSPWRDRRYVTFAVLNALFMLQFAVYEVAVPLWLVDHTEVPAALVSPLLVLNTVVVVTLQVRLSRGTDDPVVAGRLMARAGWLMGIASLAWAAVAQAPLLVAVVIAVIAASVHSVAEVIGSAAGWGLGYAFADHEQMGAYQGVLNGCMSVSSMIAPAVVTVLAVEGGARGWAALAALFVLAGVLTRRLATRTAPQAA</sequence>
<evidence type="ECO:0000256" key="3">
    <source>
        <dbReference type="ARBA" id="ARBA00022475"/>
    </source>
</evidence>
<evidence type="ECO:0000256" key="7">
    <source>
        <dbReference type="SAM" id="Phobius"/>
    </source>
</evidence>
<feature type="transmembrane region" description="Helical" evidence="7">
    <location>
        <begin position="261"/>
        <end position="282"/>
    </location>
</feature>
<evidence type="ECO:0000256" key="5">
    <source>
        <dbReference type="ARBA" id="ARBA00022989"/>
    </source>
</evidence>
<dbReference type="GO" id="GO:0005886">
    <property type="term" value="C:plasma membrane"/>
    <property type="evidence" value="ECO:0007669"/>
    <property type="project" value="UniProtKB-SubCell"/>
</dbReference>
<keyword evidence="3" id="KW-1003">Cell membrane</keyword>
<proteinExistence type="predicted"/>
<protein>
    <submittedName>
        <fullName evidence="8">MFS transporter</fullName>
    </submittedName>
</protein>
<feature type="transmembrane region" description="Helical" evidence="7">
    <location>
        <begin position="391"/>
        <end position="410"/>
    </location>
</feature>
<keyword evidence="6 7" id="KW-0472">Membrane</keyword>
<evidence type="ECO:0000256" key="4">
    <source>
        <dbReference type="ARBA" id="ARBA00022692"/>
    </source>
</evidence>
<evidence type="ECO:0000256" key="6">
    <source>
        <dbReference type="ARBA" id="ARBA00023136"/>
    </source>
</evidence>
<feature type="transmembrane region" description="Helical" evidence="7">
    <location>
        <begin position="158"/>
        <end position="180"/>
    </location>
</feature>
<name>A0A3L8PMP8_9ACTN</name>
<organism evidence="8 9">
    <name type="scientific">Aeromicrobium phragmitis</name>
    <dbReference type="NCBI Taxonomy" id="2478914"/>
    <lineage>
        <taxon>Bacteria</taxon>
        <taxon>Bacillati</taxon>
        <taxon>Actinomycetota</taxon>
        <taxon>Actinomycetes</taxon>
        <taxon>Propionibacteriales</taxon>
        <taxon>Nocardioidaceae</taxon>
        <taxon>Aeromicrobium</taxon>
    </lineage>
</organism>
<evidence type="ECO:0000256" key="1">
    <source>
        <dbReference type="ARBA" id="ARBA00004651"/>
    </source>
</evidence>
<keyword evidence="5 7" id="KW-1133">Transmembrane helix</keyword>
<feature type="transmembrane region" description="Helical" evidence="7">
    <location>
        <begin position="303"/>
        <end position="329"/>
    </location>
</feature>
<keyword evidence="2" id="KW-0813">Transport</keyword>
<dbReference type="GO" id="GO:0022857">
    <property type="term" value="F:transmembrane transporter activity"/>
    <property type="evidence" value="ECO:0007669"/>
    <property type="project" value="InterPro"/>
</dbReference>
<dbReference type="PANTHER" id="PTHR23517">
    <property type="entry name" value="RESISTANCE PROTEIN MDTM, PUTATIVE-RELATED-RELATED"/>
    <property type="match status" value="1"/>
</dbReference>
<dbReference type="SUPFAM" id="SSF103473">
    <property type="entry name" value="MFS general substrate transporter"/>
    <property type="match status" value="1"/>
</dbReference>
<keyword evidence="4 7" id="KW-0812">Transmembrane</keyword>
<evidence type="ECO:0000256" key="2">
    <source>
        <dbReference type="ARBA" id="ARBA00022448"/>
    </source>
</evidence>
<feature type="transmembrane region" description="Helical" evidence="7">
    <location>
        <begin position="335"/>
        <end position="352"/>
    </location>
</feature>
<dbReference type="InterPro" id="IPR036259">
    <property type="entry name" value="MFS_trans_sf"/>
</dbReference>
<evidence type="ECO:0000313" key="8">
    <source>
        <dbReference type="EMBL" id="RLV56550.1"/>
    </source>
</evidence>
<feature type="transmembrane region" description="Helical" evidence="7">
    <location>
        <begin position="103"/>
        <end position="127"/>
    </location>
</feature>
<feature type="transmembrane region" description="Helical" evidence="7">
    <location>
        <begin position="364"/>
        <end position="385"/>
    </location>
</feature>
<comment type="caution">
    <text evidence="8">The sequence shown here is derived from an EMBL/GenBank/DDBJ whole genome shotgun (WGS) entry which is preliminary data.</text>
</comment>
<feature type="transmembrane region" description="Helical" evidence="7">
    <location>
        <begin position="186"/>
        <end position="208"/>
    </location>
</feature>
<dbReference type="Gene3D" id="1.20.1250.20">
    <property type="entry name" value="MFS general substrate transporter like domains"/>
    <property type="match status" value="1"/>
</dbReference>
<dbReference type="EMBL" id="RDBF01000003">
    <property type="protein sequence ID" value="RLV56550.1"/>
    <property type="molecule type" value="Genomic_DNA"/>
</dbReference>
<reference evidence="8 9" key="1">
    <citation type="submission" date="2018-10" db="EMBL/GenBank/DDBJ databases">
        <title>Aeromicrobium sp. 9W16Y-2 whole genome shotgun sequence.</title>
        <authorList>
            <person name="Li F."/>
        </authorList>
    </citation>
    <scope>NUCLEOTIDE SEQUENCE [LARGE SCALE GENOMIC DNA]</scope>
    <source>
        <strain evidence="8 9">9W16Y-2</strain>
    </source>
</reference>
<dbReference type="PANTHER" id="PTHR23517:SF2">
    <property type="entry name" value="MULTIDRUG RESISTANCE PROTEIN MDTH"/>
    <property type="match status" value="1"/>
</dbReference>